<sequence length="130" mass="15380">MSGRAPYLWRSAHVSKLERLGAGGTIYRFEDSEYGTPIVPVINTNGDIRMCGDYKVTRQVNRKLRREFYPLPRIEEVFATLSVGKEFSKIDLTHAYLQTVLDEYRYNYAYRNIRISWYAVWFVLQKNLKE</sequence>
<dbReference type="Gene3D" id="3.30.70.270">
    <property type="match status" value="1"/>
</dbReference>
<dbReference type="EMBL" id="CADEBC010000585">
    <property type="protein sequence ID" value="CAB3256112.1"/>
    <property type="molecule type" value="Genomic_DNA"/>
</dbReference>
<dbReference type="PANTHER" id="PTHR37984">
    <property type="entry name" value="PROTEIN CBG26694"/>
    <property type="match status" value="1"/>
</dbReference>
<organism evidence="1 2">
    <name type="scientific">Arctia plantaginis</name>
    <name type="common">Wood tiger moth</name>
    <name type="synonym">Phalaena plantaginis</name>
    <dbReference type="NCBI Taxonomy" id="874455"/>
    <lineage>
        <taxon>Eukaryota</taxon>
        <taxon>Metazoa</taxon>
        <taxon>Ecdysozoa</taxon>
        <taxon>Arthropoda</taxon>
        <taxon>Hexapoda</taxon>
        <taxon>Insecta</taxon>
        <taxon>Pterygota</taxon>
        <taxon>Neoptera</taxon>
        <taxon>Endopterygota</taxon>
        <taxon>Lepidoptera</taxon>
        <taxon>Glossata</taxon>
        <taxon>Ditrysia</taxon>
        <taxon>Noctuoidea</taxon>
        <taxon>Erebidae</taxon>
        <taxon>Arctiinae</taxon>
        <taxon>Arctia</taxon>
    </lineage>
</organism>
<dbReference type="GO" id="GO:0071897">
    <property type="term" value="P:DNA biosynthetic process"/>
    <property type="evidence" value="ECO:0007669"/>
    <property type="project" value="UniProtKB-ARBA"/>
</dbReference>
<dbReference type="SUPFAM" id="SSF56672">
    <property type="entry name" value="DNA/RNA polymerases"/>
    <property type="match status" value="1"/>
</dbReference>
<protein>
    <submittedName>
        <fullName evidence="1">Uncharacterized protein</fullName>
    </submittedName>
</protein>
<dbReference type="OrthoDB" id="5985335at2759"/>
<reference evidence="1 2" key="1">
    <citation type="submission" date="2020-04" db="EMBL/GenBank/DDBJ databases">
        <authorList>
            <person name="Wallbank WR R."/>
            <person name="Pardo Diaz C."/>
            <person name="Kozak K."/>
            <person name="Martin S."/>
            <person name="Jiggins C."/>
            <person name="Moest M."/>
            <person name="Warren A I."/>
            <person name="Byers J.R.P. K."/>
            <person name="Montejo-Kovacevich G."/>
            <person name="Yen C E."/>
        </authorList>
    </citation>
    <scope>NUCLEOTIDE SEQUENCE [LARGE SCALE GENOMIC DNA]</scope>
</reference>
<dbReference type="PANTHER" id="PTHR37984:SF13">
    <property type="entry name" value="RIBONUCLEASE H"/>
    <property type="match status" value="1"/>
</dbReference>
<dbReference type="InterPro" id="IPR050951">
    <property type="entry name" value="Retrovirus_Pol_polyprotein"/>
</dbReference>
<evidence type="ECO:0000313" key="1">
    <source>
        <dbReference type="EMBL" id="CAB3256112.1"/>
    </source>
</evidence>
<proteinExistence type="predicted"/>
<dbReference type="AlphaFoldDB" id="A0A8S1BCG4"/>
<dbReference type="Gene3D" id="3.10.10.10">
    <property type="entry name" value="HIV Type 1 Reverse Transcriptase, subunit A, domain 1"/>
    <property type="match status" value="1"/>
</dbReference>
<gene>
    <name evidence="1" type="ORF">APLA_LOCUS15167</name>
</gene>
<evidence type="ECO:0000313" key="2">
    <source>
        <dbReference type="Proteomes" id="UP000494106"/>
    </source>
</evidence>
<name>A0A8S1BCG4_ARCPL</name>
<dbReference type="InterPro" id="IPR043502">
    <property type="entry name" value="DNA/RNA_pol_sf"/>
</dbReference>
<keyword evidence="2" id="KW-1185">Reference proteome</keyword>
<accession>A0A8S1BCG4</accession>
<dbReference type="InterPro" id="IPR043128">
    <property type="entry name" value="Rev_trsase/Diguanyl_cyclase"/>
</dbReference>
<comment type="caution">
    <text evidence="1">The sequence shown here is derived from an EMBL/GenBank/DDBJ whole genome shotgun (WGS) entry which is preliminary data.</text>
</comment>
<dbReference type="Proteomes" id="UP000494106">
    <property type="component" value="Unassembled WGS sequence"/>
</dbReference>